<comment type="similarity">
    <text evidence="2 10">Belongs to the MIP/aquaporin (TC 1.A.8) family.</text>
</comment>
<evidence type="ECO:0000256" key="1">
    <source>
        <dbReference type="ARBA" id="ARBA00004141"/>
    </source>
</evidence>
<keyword evidence="5" id="KW-0677">Repeat</keyword>
<dbReference type="GO" id="GO:0015254">
    <property type="term" value="F:glycerol channel activity"/>
    <property type="evidence" value="ECO:0007669"/>
    <property type="project" value="TreeGrafter"/>
</dbReference>
<organism evidence="13 14">
    <name type="scientific">Extremus antarcticus</name>
    <dbReference type="NCBI Taxonomy" id="702011"/>
    <lineage>
        <taxon>Eukaryota</taxon>
        <taxon>Fungi</taxon>
        <taxon>Dikarya</taxon>
        <taxon>Ascomycota</taxon>
        <taxon>Pezizomycotina</taxon>
        <taxon>Dothideomycetes</taxon>
        <taxon>Dothideomycetidae</taxon>
        <taxon>Mycosphaerellales</taxon>
        <taxon>Extremaceae</taxon>
        <taxon>Extremus</taxon>
    </lineage>
</organism>
<dbReference type="GO" id="GO:0015250">
    <property type="term" value="F:water channel activity"/>
    <property type="evidence" value="ECO:0007669"/>
    <property type="project" value="TreeGrafter"/>
</dbReference>
<feature type="compositionally biased region" description="Basic and acidic residues" evidence="11">
    <location>
        <begin position="1"/>
        <end position="12"/>
    </location>
</feature>
<dbReference type="AlphaFoldDB" id="A0AAJ0GGD8"/>
<evidence type="ECO:0000256" key="11">
    <source>
        <dbReference type="SAM" id="MobiDB-lite"/>
    </source>
</evidence>
<evidence type="ECO:0000256" key="8">
    <source>
        <dbReference type="ARBA" id="ARBA00034651"/>
    </source>
</evidence>
<gene>
    <name evidence="13" type="primary">FPS1_2</name>
    <name evidence="13" type="ORF">LTR09_001982</name>
</gene>
<dbReference type="Gene3D" id="1.20.1080.10">
    <property type="entry name" value="Glycerol uptake facilitator protein"/>
    <property type="match status" value="1"/>
</dbReference>
<dbReference type="NCBIfam" id="TIGR00861">
    <property type="entry name" value="MIP"/>
    <property type="match status" value="1"/>
</dbReference>
<keyword evidence="6 12" id="KW-1133">Transmembrane helix</keyword>
<keyword evidence="4 10" id="KW-0812">Transmembrane</keyword>
<dbReference type="CDD" id="cd00333">
    <property type="entry name" value="MIP"/>
    <property type="match status" value="1"/>
</dbReference>
<dbReference type="Proteomes" id="UP001271007">
    <property type="component" value="Unassembled WGS sequence"/>
</dbReference>
<comment type="subcellular location">
    <subcellularLocation>
        <location evidence="1">Membrane</location>
        <topology evidence="1">Multi-pass membrane protein</topology>
    </subcellularLocation>
</comment>
<dbReference type="Pfam" id="PF00230">
    <property type="entry name" value="MIP"/>
    <property type="match status" value="1"/>
</dbReference>
<evidence type="ECO:0000256" key="5">
    <source>
        <dbReference type="ARBA" id="ARBA00022737"/>
    </source>
</evidence>
<dbReference type="PANTHER" id="PTHR43829:SF9">
    <property type="entry name" value="AQUAPORIN-9"/>
    <property type="match status" value="1"/>
</dbReference>
<accession>A0AAJ0GGD8</accession>
<proteinExistence type="inferred from homology"/>
<dbReference type="InterPro" id="IPR023271">
    <property type="entry name" value="Aquaporin-like"/>
</dbReference>
<feature type="transmembrane region" description="Helical" evidence="12">
    <location>
        <begin position="96"/>
        <end position="118"/>
    </location>
</feature>
<feature type="transmembrane region" description="Helical" evidence="12">
    <location>
        <begin position="138"/>
        <end position="159"/>
    </location>
</feature>
<protein>
    <submittedName>
        <fullName evidence="13">Glycerol channel</fullName>
    </submittedName>
</protein>
<name>A0AAJ0GGD8_9PEZI</name>
<evidence type="ECO:0000256" key="6">
    <source>
        <dbReference type="ARBA" id="ARBA00022989"/>
    </source>
</evidence>
<evidence type="ECO:0000256" key="10">
    <source>
        <dbReference type="RuleBase" id="RU000477"/>
    </source>
</evidence>
<dbReference type="EMBL" id="JAWDJX010000004">
    <property type="protein sequence ID" value="KAK3056944.1"/>
    <property type="molecule type" value="Genomic_DNA"/>
</dbReference>
<dbReference type="InterPro" id="IPR050363">
    <property type="entry name" value="MIP/Aquaporin"/>
</dbReference>
<keyword evidence="14" id="KW-1185">Reference proteome</keyword>
<comment type="catalytic activity">
    <reaction evidence="9">
        <text>glycerol(in) = glycerol(out)</text>
        <dbReference type="Rhea" id="RHEA:29675"/>
        <dbReference type="ChEBI" id="CHEBI:17754"/>
    </reaction>
</comment>
<evidence type="ECO:0000313" key="13">
    <source>
        <dbReference type="EMBL" id="KAK3056944.1"/>
    </source>
</evidence>
<feature type="transmembrane region" description="Helical" evidence="12">
    <location>
        <begin position="269"/>
        <end position="291"/>
    </location>
</feature>
<evidence type="ECO:0000256" key="3">
    <source>
        <dbReference type="ARBA" id="ARBA00022448"/>
    </source>
</evidence>
<evidence type="ECO:0000256" key="4">
    <source>
        <dbReference type="ARBA" id="ARBA00022692"/>
    </source>
</evidence>
<dbReference type="InterPro" id="IPR000425">
    <property type="entry name" value="MIP"/>
</dbReference>
<comment type="caution">
    <text evidence="13">The sequence shown here is derived from an EMBL/GenBank/DDBJ whole genome shotgun (WGS) entry which is preliminary data.</text>
</comment>
<comment type="catalytic activity">
    <reaction evidence="8">
        <text>H2O(in) = H2O(out)</text>
        <dbReference type="Rhea" id="RHEA:29667"/>
        <dbReference type="ChEBI" id="CHEBI:15377"/>
    </reaction>
</comment>
<evidence type="ECO:0000256" key="9">
    <source>
        <dbReference type="ARBA" id="ARBA00049405"/>
    </source>
</evidence>
<dbReference type="SUPFAM" id="SSF81338">
    <property type="entry name" value="Aquaporin-like"/>
    <property type="match status" value="1"/>
</dbReference>
<keyword evidence="7 12" id="KW-0472">Membrane</keyword>
<evidence type="ECO:0000256" key="12">
    <source>
        <dbReference type="SAM" id="Phobius"/>
    </source>
</evidence>
<feature type="transmembrane region" description="Helical" evidence="12">
    <location>
        <begin position="323"/>
        <end position="343"/>
    </location>
</feature>
<dbReference type="PRINTS" id="PR00783">
    <property type="entry name" value="MINTRINSICP"/>
</dbReference>
<feature type="region of interest" description="Disordered" evidence="11">
    <location>
        <begin position="39"/>
        <end position="58"/>
    </location>
</feature>
<feature type="transmembrane region" description="Helical" evidence="12">
    <location>
        <begin position="180"/>
        <end position="200"/>
    </location>
</feature>
<sequence length="384" mass="42501">MAQAHDIQKISTEDWDSNNFHDEQEHQKLEDIHTLPASEAQQTTTALDRPKTSNNLTNTRARLGLHPIAPIEEEHDEASHSDLMWPRIRLSLKEPFAEFFGVFILVLFGDGSVAQVLLTTGETTAPGGDGYGDYQSINWGWALGTMLGIYVAGDSGAYLNPAITFTNCILRKLPWRRFPIYFLAQFLGGFCAAGVIYINYINGINAAEGHGIRTVPPSKTATAGIFCTYPASDMTKAGMFFDEFIASMILMFVIFALKDDTNKGSFSASGAWFPLGLFFLIFGIGACFGWQTGYAINLARDFGPRLMSYAVGYGHEVWSAGGYYFWIPMVAPFLGCLFGGLLYDIFIFTGPSPINTPYMGMAKLFKPKQTVQQRLDQQKRDGIV</sequence>
<keyword evidence="3 10" id="KW-0813">Transport</keyword>
<dbReference type="FunFam" id="1.20.1080.10:FF:000027">
    <property type="entry name" value="MIP aquaporin"/>
    <property type="match status" value="1"/>
</dbReference>
<evidence type="ECO:0000313" key="14">
    <source>
        <dbReference type="Proteomes" id="UP001271007"/>
    </source>
</evidence>
<reference evidence="13" key="1">
    <citation type="submission" date="2023-04" db="EMBL/GenBank/DDBJ databases">
        <title>Black Yeasts Isolated from many extreme environments.</title>
        <authorList>
            <person name="Coleine C."/>
            <person name="Stajich J.E."/>
            <person name="Selbmann L."/>
        </authorList>
    </citation>
    <scope>NUCLEOTIDE SEQUENCE</scope>
    <source>
        <strain evidence="13">CCFEE 5312</strain>
    </source>
</reference>
<evidence type="ECO:0000256" key="2">
    <source>
        <dbReference type="ARBA" id="ARBA00006175"/>
    </source>
</evidence>
<feature type="region of interest" description="Disordered" evidence="11">
    <location>
        <begin position="1"/>
        <end position="27"/>
    </location>
</feature>
<dbReference type="PRINTS" id="PR02019">
    <property type="entry name" value="AQUAPORIN7"/>
</dbReference>
<dbReference type="PANTHER" id="PTHR43829">
    <property type="entry name" value="AQUAPORIN OR AQUAGLYCEROPORIN RELATED"/>
    <property type="match status" value="1"/>
</dbReference>
<feature type="transmembrane region" description="Helical" evidence="12">
    <location>
        <begin position="239"/>
        <end position="257"/>
    </location>
</feature>
<dbReference type="GO" id="GO:0005886">
    <property type="term" value="C:plasma membrane"/>
    <property type="evidence" value="ECO:0007669"/>
    <property type="project" value="TreeGrafter"/>
</dbReference>
<evidence type="ECO:0000256" key="7">
    <source>
        <dbReference type="ARBA" id="ARBA00023136"/>
    </source>
</evidence>